<feature type="chain" id="PRO_5019754630" description="AAA+ ATPase domain-containing protein" evidence="2">
    <location>
        <begin position="23"/>
        <end position="908"/>
    </location>
</feature>
<organism evidence="4 5">
    <name type="scientific">Laodelphax striatellus</name>
    <name type="common">Small brown planthopper</name>
    <name type="synonym">Delphax striatella</name>
    <dbReference type="NCBI Taxonomy" id="195883"/>
    <lineage>
        <taxon>Eukaryota</taxon>
        <taxon>Metazoa</taxon>
        <taxon>Ecdysozoa</taxon>
        <taxon>Arthropoda</taxon>
        <taxon>Hexapoda</taxon>
        <taxon>Insecta</taxon>
        <taxon>Pterygota</taxon>
        <taxon>Neoptera</taxon>
        <taxon>Paraneoptera</taxon>
        <taxon>Hemiptera</taxon>
        <taxon>Auchenorrhyncha</taxon>
        <taxon>Fulgoroidea</taxon>
        <taxon>Delphacidae</taxon>
        <taxon>Criomorphinae</taxon>
        <taxon>Laodelphax</taxon>
    </lineage>
</organism>
<evidence type="ECO:0000256" key="1">
    <source>
        <dbReference type="SAM" id="MobiDB-lite"/>
    </source>
</evidence>
<dbReference type="InterPro" id="IPR006073">
    <property type="entry name" value="GTP-bd"/>
</dbReference>
<dbReference type="Gene3D" id="3.40.50.300">
    <property type="entry name" value="P-loop containing nucleotide triphosphate hydrolases"/>
    <property type="match status" value="1"/>
</dbReference>
<dbReference type="Proteomes" id="UP000291343">
    <property type="component" value="Unassembled WGS sequence"/>
</dbReference>
<dbReference type="GO" id="GO:0005525">
    <property type="term" value="F:GTP binding"/>
    <property type="evidence" value="ECO:0007669"/>
    <property type="project" value="InterPro"/>
</dbReference>
<accession>A0A482XDA4</accession>
<dbReference type="SMART" id="SM00382">
    <property type="entry name" value="AAA"/>
    <property type="match status" value="1"/>
</dbReference>
<feature type="region of interest" description="Disordered" evidence="1">
    <location>
        <begin position="783"/>
        <end position="806"/>
    </location>
</feature>
<dbReference type="InParanoid" id="A0A482XDA4"/>
<keyword evidence="2" id="KW-0732">Signal</keyword>
<evidence type="ECO:0000256" key="2">
    <source>
        <dbReference type="SAM" id="SignalP"/>
    </source>
</evidence>
<name>A0A482XDA4_LAOST</name>
<dbReference type="InterPro" id="IPR027417">
    <property type="entry name" value="P-loop_NTPase"/>
</dbReference>
<comment type="caution">
    <text evidence="4">The sequence shown here is derived from an EMBL/GenBank/DDBJ whole genome shotgun (WGS) entry which is preliminary data.</text>
</comment>
<feature type="compositionally biased region" description="Basic and acidic residues" evidence="1">
    <location>
        <begin position="717"/>
        <end position="726"/>
    </location>
</feature>
<feature type="compositionally biased region" description="Gly residues" evidence="1">
    <location>
        <begin position="700"/>
        <end position="715"/>
    </location>
</feature>
<dbReference type="AlphaFoldDB" id="A0A482XDA4"/>
<gene>
    <name evidence="4" type="ORF">LSTR_LSTR011025</name>
</gene>
<protein>
    <recommendedName>
        <fullName evidence="3">AAA+ ATPase domain-containing protein</fullName>
    </recommendedName>
</protein>
<dbReference type="EMBL" id="QKKF02012373">
    <property type="protein sequence ID" value="RZF43677.1"/>
    <property type="molecule type" value="Genomic_DNA"/>
</dbReference>
<proteinExistence type="predicted"/>
<evidence type="ECO:0000313" key="4">
    <source>
        <dbReference type="EMBL" id="RZF43677.1"/>
    </source>
</evidence>
<dbReference type="Pfam" id="PF01926">
    <property type="entry name" value="MMR_HSR1"/>
    <property type="match status" value="1"/>
</dbReference>
<feature type="domain" description="AAA+ ATPase" evidence="3">
    <location>
        <begin position="85"/>
        <end position="197"/>
    </location>
</feature>
<keyword evidence="5" id="KW-1185">Reference proteome</keyword>
<feature type="signal peptide" evidence="2">
    <location>
        <begin position="1"/>
        <end position="22"/>
    </location>
</feature>
<dbReference type="OrthoDB" id="6630677at2759"/>
<reference evidence="4 5" key="1">
    <citation type="journal article" date="2017" name="Gigascience">
        <title>Genome sequence of the small brown planthopper, Laodelphax striatellus.</title>
        <authorList>
            <person name="Zhu J."/>
            <person name="Jiang F."/>
            <person name="Wang X."/>
            <person name="Yang P."/>
            <person name="Bao Y."/>
            <person name="Zhao W."/>
            <person name="Wang W."/>
            <person name="Lu H."/>
            <person name="Wang Q."/>
            <person name="Cui N."/>
            <person name="Li J."/>
            <person name="Chen X."/>
            <person name="Luo L."/>
            <person name="Yu J."/>
            <person name="Kang L."/>
            <person name="Cui F."/>
        </authorList>
    </citation>
    <scope>NUCLEOTIDE SEQUENCE [LARGE SCALE GENOMIC DNA]</scope>
    <source>
        <strain evidence="4">Lst14</strain>
    </source>
</reference>
<sequence>MDYRLKAALLFAVVISYSSVHCSNYETDEAYLGPHARSLRQVPASQNQECIVLNRPAANYSKLFEFGQTFARLIAGLENISSSASGDVIMFVGNTGAGKSSLVHLLAGHTDNFTAEDPSGTGNFQIVDGSEKHVSKTTIDSTTTYPEAITDAESAVVFFDTPGFRDTRSPTHEVIATYGLQTVAKTSRRIKFVLLVEHNSLTNNGPRDDFTNSLQSFFSLLRNPNKYKSTTQLVATKVENRYIIKKGHQLLVSDDSFIDGVVKFLRDVKSALANREKNNNNDNIQFLSEAQSFIGDLIDNRSRISLFRKPQEEGPVMNSATIRTSLAAIRQSLLDTDGYVDVEVNDFGYTLSDQAKLYIRELFDLMNNYVTDVCKSFTQSFEQFLVAKYKNYVAITDITTSLAGTKHYADVLIKSVNASQYPNKFADALWRFVDDVGADTCSNDTLREIKQLTDFLSNVENVTDTNLYLPGKWADALYDIERIVKSEQDYYVMLNNLFDKLNDHSALNDNFFDRTSLALMKYNQNSMLVDEQNYVVLMEHLALNQFAGLKMNEDRLNAINSIYLKAKYQQAKSGSSFSCRNNTLVIVGNFLRLQSLDKNKIASCKHATTVALLATNKIYIDTNMGVDVLGGRNLVIIAPEWQVMGKFVISVDGVSRGDAEKKAYNGVVGASGKPGQSAGKFIGIALRYFNSEQLTVTANGGNGQNGQDGGDGIAGKDGFDGDDSTRKSLDDSSNIYLVYNRLKKTSMVVADEGSSGGDAGMGGVGGAGGFKGTVEMHSLSTLSPDRSTHVTRNGSEGMQGANGTPGHGGLRGCNAIIKDVENLVLFIPVGSSSKHEFINCYRKNPDGQLVSNEAGQYRETPAAVPAPPPVCELYANMSPLFQQMNNIFSHKLFEEFQRVLNEKFHCNA</sequence>
<feature type="compositionally biased region" description="Polar residues" evidence="1">
    <location>
        <begin position="783"/>
        <end position="796"/>
    </location>
</feature>
<feature type="region of interest" description="Disordered" evidence="1">
    <location>
        <begin position="699"/>
        <end position="726"/>
    </location>
</feature>
<evidence type="ECO:0000259" key="3">
    <source>
        <dbReference type="SMART" id="SM00382"/>
    </source>
</evidence>
<dbReference type="SUPFAM" id="SSF52540">
    <property type="entry name" value="P-loop containing nucleoside triphosphate hydrolases"/>
    <property type="match status" value="1"/>
</dbReference>
<dbReference type="InterPro" id="IPR003593">
    <property type="entry name" value="AAA+_ATPase"/>
</dbReference>
<evidence type="ECO:0000313" key="5">
    <source>
        <dbReference type="Proteomes" id="UP000291343"/>
    </source>
</evidence>